<dbReference type="GO" id="GO:0015386">
    <property type="term" value="F:potassium:proton antiporter activity"/>
    <property type="evidence" value="ECO:0007669"/>
    <property type="project" value="InterPro"/>
</dbReference>
<evidence type="ECO:0000256" key="8">
    <source>
        <dbReference type="ARBA" id="ARBA00023136"/>
    </source>
</evidence>
<evidence type="ECO:0000313" key="14">
    <source>
        <dbReference type="Proteomes" id="UP001443914"/>
    </source>
</evidence>
<feature type="transmembrane region" description="Helical" evidence="10">
    <location>
        <begin position="520"/>
        <end position="539"/>
    </location>
</feature>
<keyword evidence="5 11" id="KW-0732">Signal</keyword>
<dbReference type="InterPro" id="IPR045158">
    <property type="entry name" value="KEA4/5/6-like"/>
</dbReference>
<reference evidence="13" key="1">
    <citation type="submission" date="2024-03" db="EMBL/GenBank/DDBJ databases">
        <title>WGS assembly of Saponaria officinalis var. Norfolk2.</title>
        <authorList>
            <person name="Jenkins J."/>
            <person name="Shu S."/>
            <person name="Grimwood J."/>
            <person name="Barry K."/>
            <person name="Goodstein D."/>
            <person name="Schmutz J."/>
            <person name="Leebens-Mack J."/>
            <person name="Osbourn A."/>
        </authorList>
    </citation>
    <scope>NUCLEOTIDE SEQUENCE [LARGE SCALE GENOMIC DNA]</scope>
    <source>
        <strain evidence="13">JIC</strain>
    </source>
</reference>
<evidence type="ECO:0000259" key="12">
    <source>
        <dbReference type="Pfam" id="PF00999"/>
    </source>
</evidence>
<gene>
    <name evidence="13" type="ORF">RND81_06G188500</name>
</gene>
<evidence type="ECO:0000256" key="10">
    <source>
        <dbReference type="SAM" id="Phobius"/>
    </source>
</evidence>
<feature type="transmembrane region" description="Helical" evidence="10">
    <location>
        <begin position="166"/>
        <end position="185"/>
    </location>
</feature>
<keyword evidence="14" id="KW-1185">Reference proteome</keyword>
<evidence type="ECO:0000256" key="1">
    <source>
        <dbReference type="ARBA" id="ARBA00004141"/>
    </source>
</evidence>
<dbReference type="PANTHER" id="PTHR16254">
    <property type="entry name" value="POTASSIUM/PROTON ANTIPORTER-RELATED"/>
    <property type="match status" value="1"/>
</dbReference>
<feature type="compositionally biased region" description="Basic and acidic residues" evidence="9">
    <location>
        <begin position="122"/>
        <end position="139"/>
    </location>
</feature>
<evidence type="ECO:0000313" key="13">
    <source>
        <dbReference type="EMBL" id="KAK9715776.1"/>
    </source>
</evidence>
<dbReference type="Proteomes" id="UP001443914">
    <property type="component" value="Unassembled WGS sequence"/>
</dbReference>
<accession>A0AAW1KBQ0</accession>
<comment type="caution">
    <text evidence="13">The sequence shown here is derived from an EMBL/GenBank/DDBJ whole genome shotgun (WGS) entry which is preliminary data.</text>
</comment>
<feature type="chain" id="PRO_5043810953" description="Cation/H+ exchanger transmembrane domain-containing protein" evidence="11">
    <location>
        <begin position="22"/>
        <end position="588"/>
    </location>
</feature>
<dbReference type="GO" id="GO:0016020">
    <property type="term" value="C:membrane"/>
    <property type="evidence" value="ECO:0007669"/>
    <property type="project" value="UniProtKB-SubCell"/>
</dbReference>
<dbReference type="Gene3D" id="1.20.1530.20">
    <property type="match status" value="1"/>
</dbReference>
<feature type="transmembrane region" description="Helical" evidence="10">
    <location>
        <begin position="245"/>
        <end position="266"/>
    </location>
</feature>
<keyword evidence="8 10" id="KW-0472">Membrane</keyword>
<evidence type="ECO:0000256" key="4">
    <source>
        <dbReference type="ARBA" id="ARBA00022692"/>
    </source>
</evidence>
<evidence type="ECO:0000256" key="11">
    <source>
        <dbReference type="SAM" id="SignalP"/>
    </source>
</evidence>
<protein>
    <recommendedName>
        <fullName evidence="12">Cation/H+ exchanger transmembrane domain-containing protein</fullName>
    </recommendedName>
</protein>
<dbReference type="Pfam" id="PF00999">
    <property type="entry name" value="Na_H_Exchanger"/>
    <property type="match status" value="1"/>
</dbReference>
<feature type="transmembrane region" description="Helical" evidence="10">
    <location>
        <begin position="434"/>
        <end position="454"/>
    </location>
</feature>
<dbReference type="PANTHER" id="PTHR16254:SF14">
    <property type="entry name" value="TRANSMEMBRANE AND COILED-COIL DOMAIN-CONTAINING PROTEIN 3"/>
    <property type="match status" value="1"/>
</dbReference>
<organism evidence="13 14">
    <name type="scientific">Saponaria officinalis</name>
    <name type="common">Common soapwort</name>
    <name type="synonym">Lychnis saponaria</name>
    <dbReference type="NCBI Taxonomy" id="3572"/>
    <lineage>
        <taxon>Eukaryota</taxon>
        <taxon>Viridiplantae</taxon>
        <taxon>Streptophyta</taxon>
        <taxon>Embryophyta</taxon>
        <taxon>Tracheophyta</taxon>
        <taxon>Spermatophyta</taxon>
        <taxon>Magnoliopsida</taxon>
        <taxon>eudicotyledons</taxon>
        <taxon>Gunneridae</taxon>
        <taxon>Pentapetalae</taxon>
        <taxon>Caryophyllales</taxon>
        <taxon>Caryophyllaceae</taxon>
        <taxon>Caryophylleae</taxon>
        <taxon>Saponaria</taxon>
    </lineage>
</organism>
<evidence type="ECO:0000256" key="3">
    <source>
        <dbReference type="ARBA" id="ARBA00022449"/>
    </source>
</evidence>
<keyword evidence="7" id="KW-0406">Ion transport</keyword>
<evidence type="ECO:0000256" key="2">
    <source>
        <dbReference type="ARBA" id="ARBA00022448"/>
    </source>
</evidence>
<sequence length="588" mass="62896">MRMLSFSLLLILDLILSVSSAAASLSLLAVVNTSDSSTTAATTAATTTATTTFFDDTNGGDANLTTAAATNSSNSFADMFDRALEKEFPESEQNEVADSGSFNNSVAEQQAVLETVARVKPKNNETKEDNENRPEDTPTLIDRKDNVFIISNTKSKYPMLQLDLRLISELVVVIVSATCGGIAFACAGQPVITGYLLAGSIVGPGGFSFVTEMVQVETVAQFGVIFLLFALGLEFSASKLRVVRAVAILGGVFQIFLFMFLCGVTASLCGAKISEGVFVGLFLSMSSTAVVLKFLMEKNSINALHGQVTVGTLILQDCTVGLLFAFLPVLGGTSGILQGVISMTKSFLTLITFLAILSLLTRTIVPWFLKLMISLSSQTNELYQLASVAFCLLVAWCSDKLGLSLELGSFAAGVMISTTDLAQHTLEQVEPIRNFFAALFLASIGMLIHVHFLWNHVDILLAAVILVIIIKTIVVATVVKAFGYNNKTSLLVGMSLAQIGEFAFVLLSRASNLHLVEGKVYLLLLGTTALSLVTTPLLFKLIPAVVHLGVLLRWFSPDISAEIGYKGDILRADSAKRISLIVQGPHDS</sequence>
<comment type="subcellular location">
    <subcellularLocation>
        <location evidence="1">Membrane</location>
        <topology evidence="1">Multi-pass membrane protein</topology>
    </subcellularLocation>
</comment>
<feature type="transmembrane region" description="Helical" evidence="10">
    <location>
        <begin position="347"/>
        <end position="369"/>
    </location>
</feature>
<evidence type="ECO:0000256" key="7">
    <source>
        <dbReference type="ARBA" id="ARBA00023065"/>
    </source>
</evidence>
<feature type="signal peptide" evidence="11">
    <location>
        <begin position="1"/>
        <end position="21"/>
    </location>
</feature>
<feature type="transmembrane region" description="Helical" evidence="10">
    <location>
        <begin position="216"/>
        <end position="233"/>
    </location>
</feature>
<feature type="transmembrane region" description="Helical" evidence="10">
    <location>
        <begin position="490"/>
        <end position="508"/>
    </location>
</feature>
<dbReference type="InterPro" id="IPR038770">
    <property type="entry name" value="Na+/solute_symporter_sf"/>
</dbReference>
<keyword evidence="2" id="KW-0813">Transport</keyword>
<feature type="region of interest" description="Disordered" evidence="9">
    <location>
        <begin position="119"/>
        <end position="139"/>
    </location>
</feature>
<feature type="domain" description="Cation/H+ exchanger transmembrane" evidence="12">
    <location>
        <begin position="174"/>
        <end position="540"/>
    </location>
</feature>
<name>A0AAW1KBQ0_SAPOF</name>
<dbReference type="AlphaFoldDB" id="A0AAW1KBQ0"/>
<keyword evidence="6 10" id="KW-1133">Transmembrane helix</keyword>
<evidence type="ECO:0000256" key="5">
    <source>
        <dbReference type="ARBA" id="ARBA00022729"/>
    </source>
</evidence>
<keyword evidence="3" id="KW-0050">Antiport</keyword>
<feature type="transmembrane region" description="Helical" evidence="10">
    <location>
        <begin position="460"/>
        <end position="483"/>
    </location>
</feature>
<evidence type="ECO:0000256" key="9">
    <source>
        <dbReference type="SAM" id="MobiDB-lite"/>
    </source>
</evidence>
<dbReference type="EMBL" id="JBDFQZ010000006">
    <property type="protein sequence ID" value="KAK9715776.1"/>
    <property type="molecule type" value="Genomic_DNA"/>
</dbReference>
<dbReference type="InterPro" id="IPR006153">
    <property type="entry name" value="Cation/H_exchanger_TM"/>
</dbReference>
<evidence type="ECO:0000256" key="6">
    <source>
        <dbReference type="ARBA" id="ARBA00022989"/>
    </source>
</evidence>
<feature type="transmembrane region" description="Helical" evidence="10">
    <location>
        <begin position="278"/>
        <end position="296"/>
    </location>
</feature>
<keyword evidence="4 10" id="KW-0812">Transmembrane</keyword>
<proteinExistence type="predicted"/>